<dbReference type="Proteomes" id="UP000824120">
    <property type="component" value="Chromosome 12"/>
</dbReference>
<evidence type="ECO:0000259" key="2">
    <source>
        <dbReference type="Pfam" id="PF24925"/>
    </source>
</evidence>
<dbReference type="OrthoDB" id="1304870at2759"/>
<feature type="compositionally biased region" description="Basic and acidic residues" evidence="1">
    <location>
        <begin position="224"/>
        <end position="235"/>
    </location>
</feature>
<evidence type="ECO:0000313" key="4">
    <source>
        <dbReference type="Proteomes" id="UP000824120"/>
    </source>
</evidence>
<dbReference type="AlphaFoldDB" id="A0A9J5W5B8"/>
<accession>A0A9J5W5B8</accession>
<dbReference type="InterPro" id="IPR056648">
    <property type="entry name" value="DUF7746"/>
</dbReference>
<dbReference type="PANTHER" id="PTHR33054">
    <property type="entry name" value="CCHC-TYPE DOMAIN-CONTAINING PROTEIN"/>
    <property type="match status" value="1"/>
</dbReference>
<comment type="caution">
    <text evidence="3">The sequence shown here is derived from an EMBL/GenBank/DDBJ whole genome shotgun (WGS) entry which is preliminary data.</text>
</comment>
<dbReference type="Pfam" id="PF24925">
    <property type="entry name" value="DUF7746"/>
    <property type="match status" value="1"/>
</dbReference>
<evidence type="ECO:0000313" key="3">
    <source>
        <dbReference type="EMBL" id="KAG5570714.1"/>
    </source>
</evidence>
<name>A0A9J5W5B8_SOLCO</name>
<dbReference type="PANTHER" id="PTHR33054:SF13">
    <property type="entry name" value="CCHC-TYPE DOMAIN-CONTAINING PROTEIN"/>
    <property type="match status" value="1"/>
</dbReference>
<organism evidence="3 4">
    <name type="scientific">Solanum commersonii</name>
    <name type="common">Commerson's wild potato</name>
    <name type="synonym">Commerson's nightshade</name>
    <dbReference type="NCBI Taxonomy" id="4109"/>
    <lineage>
        <taxon>Eukaryota</taxon>
        <taxon>Viridiplantae</taxon>
        <taxon>Streptophyta</taxon>
        <taxon>Embryophyta</taxon>
        <taxon>Tracheophyta</taxon>
        <taxon>Spermatophyta</taxon>
        <taxon>Magnoliopsida</taxon>
        <taxon>eudicotyledons</taxon>
        <taxon>Gunneridae</taxon>
        <taxon>Pentapetalae</taxon>
        <taxon>asterids</taxon>
        <taxon>lamiids</taxon>
        <taxon>Solanales</taxon>
        <taxon>Solanaceae</taxon>
        <taxon>Solanoideae</taxon>
        <taxon>Solaneae</taxon>
        <taxon>Solanum</taxon>
    </lineage>
</organism>
<dbReference type="EMBL" id="JACXVP010000012">
    <property type="protein sequence ID" value="KAG5570714.1"/>
    <property type="molecule type" value="Genomic_DNA"/>
</dbReference>
<proteinExistence type="predicted"/>
<feature type="domain" description="DUF7746" evidence="2">
    <location>
        <begin position="1"/>
        <end position="59"/>
    </location>
</feature>
<dbReference type="Pfam" id="PF22909">
    <property type="entry name" value="Caulimovir_coat_dom"/>
    <property type="match status" value="1"/>
</dbReference>
<protein>
    <recommendedName>
        <fullName evidence="2">DUF7746 domain-containing protein</fullName>
    </recommendedName>
</protein>
<gene>
    <name evidence="3" type="ORF">H5410_060480</name>
</gene>
<reference evidence="3 4" key="1">
    <citation type="submission" date="2020-09" db="EMBL/GenBank/DDBJ databases">
        <title>De no assembly of potato wild relative species, Solanum commersonii.</title>
        <authorList>
            <person name="Cho K."/>
        </authorList>
    </citation>
    <scope>NUCLEOTIDE SEQUENCE [LARGE SCALE GENOMIC DNA]</scope>
    <source>
        <strain evidence="3">LZ3.2</strain>
        <tissue evidence="3">Leaf</tissue>
    </source>
</reference>
<feature type="compositionally biased region" description="Basic residues" evidence="1">
    <location>
        <begin position="204"/>
        <end position="223"/>
    </location>
</feature>
<sequence length="235" mass="27665">MYSTICKANKNSEKDTSNMIIGGFRGQLKSWWDSYLSKSQRMAILNAVKDENGMIPNVVYTLVLTIIEHFSGRWSNNSEIIRTMLQNLRCKTLTSFRWYKDVLLSRVMELPECNNSHWKSKFIDRLLALFAERVRKALRGDGVSINYDDYTYGKFISVCTQEGLSSCNEIKLNPQIKRYHLNEKQQLGEFGEKFAIDIHESSKKSNRHKGKRDYKEKPHRQYRKKEMLRQDGKLY</sequence>
<keyword evidence="4" id="KW-1185">Reference proteome</keyword>
<feature type="region of interest" description="Disordered" evidence="1">
    <location>
        <begin position="201"/>
        <end position="235"/>
    </location>
</feature>
<evidence type="ECO:0000256" key="1">
    <source>
        <dbReference type="SAM" id="MobiDB-lite"/>
    </source>
</evidence>